<dbReference type="Gene3D" id="6.20.20.10">
    <property type="match status" value="1"/>
</dbReference>
<evidence type="ECO:0000256" key="1">
    <source>
        <dbReference type="SAM" id="Coils"/>
    </source>
</evidence>
<organism evidence="2 3">
    <name type="scientific">Phage Phass-1</name>
    <dbReference type="NCBI Taxonomy" id="3043662"/>
    <lineage>
        <taxon>Viruses</taxon>
        <taxon>Duplodnaviria</taxon>
        <taxon>Heunggongvirae</taxon>
        <taxon>Uroviricota</taxon>
        <taxon>Caudoviricetes</taxon>
        <taxon>Caudoviricetes code 15 clade</taxon>
    </lineage>
</organism>
<evidence type="ECO:0000313" key="3">
    <source>
        <dbReference type="Proteomes" id="UP001237988"/>
    </source>
</evidence>
<accession>A0AAF0LWQ5</accession>
<dbReference type="Proteomes" id="UP001237988">
    <property type="component" value="Segment"/>
</dbReference>
<name>A0AAF0LWQ5_9CAUD</name>
<keyword evidence="1" id="KW-0175">Coiled coil</keyword>
<dbReference type="EMBL" id="OQ749652">
    <property type="protein sequence ID" value="WIC39677.1"/>
    <property type="molecule type" value="Genomic_DNA"/>
</dbReference>
<protein>
    <submittedName>
        <fullName evidence="2">Uncharacterized protein</fullName>
    </submittedName>
</protein>
<feature type="coiled-coil region" evidence="1">
    <location>
        <begin position="1"/>
        <end position="28"/>
    </location>
</feature>
<sequence length="106" mass="11813">MPNLVAALKELRKEKADLEAEYKSKLIGIDTAILAVQRINTTCEKCEGRGKILRSRACAEDDRPDPNDPNDWITCPDCHGSGHVITERERKIAEESAKGFIAKYGE</sequence>
<proteinExistence type="predicted"/>
<evidence type="ECO:0000313" key="2">
    <source>
        <dbReference type="EMBL" id="WIC39677.1"/>
    </source>
</evidence>
<reference evidence="2" key="1">
    <citation type="submission" date="2023-04" db="EMBL/GenBank/DDBJ databases">
        <title>Bacteriophage Phass-1 Discovered in the Human Gut Virome - the Founding Member of the Proposed New Family Phassviridae.</title>
        <authorList>
            <person name="Tikunov A.Y."/>
            <person name="Morozova V.V."/>
            <person name="Chechushkov A.V."/>
            <person name="Tikunova N.V."/>
        </authorList>
    </citation>
    <scope>NUCLEOTIDE SEQUENCE</scope>
</reference>